<evidence type="ECO:0000313" key="2">
    <source>
        <dbReference type="EMBL" id="KAL1533299.1"/>
    </source>
</evidence>
<name>A0ABD1FN88_SALDI</name>
<feature type="chain" id="PRO_5044756743" evidence="1">
    <location>
        <begin position="24"/>
        <end position="141"/>
    </location>
</feature>
<dbReference type="AlphaFoldDB" id="A0ABD1FN88"/>
<protein>
    <submittedName>
        <fullName evidence="2">Uncharacterized protein</fullName>
    </submittedName>
</protein>
<proteinExistence type="predicted"/>
<sequence length="141" mass="15345">MISFLLTLSAAWLLIELGLKVFTLEQGHLREEGILKEFAYTDLEWGGDDARKLPKLKSLRRCYSPTEQVGQPNFRSLAKLSAQPACCVAARSSAVASSSDLFAEPSSSRAAVLSTNKLSTPLHLLLQCYVFAAVGMLPNCP</sequence>
<accession>A0ABD1FN88</accession>
<evidence type="ECO:0000256" key="1">
    <source>
        <dbReference type="SAM" id="SignalP"/>
    </source>
</evidence>
<keyword evidence="1" id="KW-0732">Signal</keyword>
<evidence type="ECO:0000313" key="3">
    <source>
        <dbReference type="Proteomes" id="UP001567538"/>
    </source>
</evidence>
<dbReference type="EMBL" id="JBEAFC010000014">
    <property type="protein sequence ID" value="KAL1533299.1"/>
    <property type="molecule type" value="Genomic_DNA"/>
</dbReference>
<gene>
    <name evidence="2" type="ORF">AAHA92_33202</name>
</gene>
<organism evidence="2 3">
    <name type="scientific">Salvia divinorum</name>
    <name type="common">Maria pastora</name>
    <name type="synonym">Diviner's sage</name>
    <dbReference type="NCBI Taxonomy" id="28513"/>
    <lineage>
        <taxon>Eukaryota</taxon>
        <taxon>Viridiplantae</taxon>
        <taxon>Streptophyta</taxon>
        <taxon>Embryophyta</taxon>
        <taxon>Tracheophyta</taxon>
        <taxon>Spermatophyta</taxon>
        <taxon>Magnoliopsida</taxon>
        <taxon>eudicotyledons</taxon>
        <taxon>Gunneridae</taxon>
        <taxon>Pentapetalae</taxon>
        <taxon>asterids</taxon>
        <taxon>lamiids</taxon>
        <taxon>Lamiales</taxon>
        <taxon>Lamiaceae</taxon>
        <taxon>Nepetoideae</taxon>
        <taxon>Mentheae</taxon>
        <taxon>Salviinae</taxon>
        <taxon>Salvia</taxon>
        <taxon>Salvia subgen. Calosphace</taxon>
    </lineage>
</organism>
<dbReference type="Proteomes" id="UP001567538">
    <property type="component" value="Unassembled WGS sequence"/>
</dbReference>
<comment type="caution">
    <text evidence="2">The sequence shown here is derived from an EMBL/GenBank/DDBJ whole genome shotgun (WGS) entry which is preliminary data.</text>
</comment>
<keyword evidence="3" id="KW-1185">Reference proteome</keyword>
<reference evidence="2 3" key="1">
    <citation type="submission" date="2024-06" db="EMBL/GenBank/DDBJ databases">
        <title>A chromosome level genome sequence of Diviner's sage (Salvia divinorum).</title>
        <authorList>
            <person name="Ford S.A."/>
            <person name="Ro D.-K."/>
            <person name="Ness R.W."/>
            <person name="Phillips M.A."/>
        </authorList>
    </citation>
    <scope>NUCLEOTIDE SEQUENCE [LARGE SCALE GENOMIC DNA]</scope>
    <source>
        <strain evidence="2">SAF-2024a</strain>
        <tissue evidence="2">Leaf</tissue>
    </source>
</reference>
<feature type="signal peptide" evidence="1">
    <location>
        <begin position="1"/>
        <end position="23"/>
    </location>
</feature>